<accession>A0ACC1S640</accession>
<organism evidence="1 2">
    <name type="scientific">Phlebia brevispora</name>
    <dbReference type="NCBI Taxonomy" id="194682"/>
    <lineage>
        <taxon>Eukaryota</taxon>
        <taxon>Fungi</taxon>
        <taxon>Dikarya</taxon>
        <taxon>Basidiomycota</taxon>
        <taxon>Agaricomycotina</taxon>
        <taxon>Agaricomycetes</taxon>
        <taxon>Polyporales</taxon>
        <taxon>Meruliaceae</taxon>
        <taxon>Phlebia</taxon>
    </lineage>
</organism>
<evidence type="ECO:0000313" key="2">
    <source>
        <dbReference type="Proteomes" id="UP001148662"/>
    </source>
</evidence>
<evidence type="ECO:0000313" key="1">
    <source>
        <dbReference type="EMBL" id="KAJ3532826.1"/>
    </source>
</evidence>
<sequence length="259" mass="28982">MHATVLLPLPTPDAKNAPHFDGKHLDQFLQTLEILVKNAGLTDTALPSLVKAYSSKCINKALAGDEAIFSGTDWAAAKAKLRFFFDDAHRECKPTAQALRDFVDKTRAEGYVKNLASLQTYMVHFAMYQGRMVEEKELSDTECNLLFFRGFPEHIWPILCQALEPILKASGRTFTKQSLPTIEETVLAAKSYFNPDNIDFIASTPRSKKSWFEESDSESASDDKSSSVASDSSDDGWHFKKRSRSKKGKGKACHSKLRH</sequence>
<reference evidence="1" key="1">
    <citation type="submission" date="2022-07" db="EMBL/GenBank/DDBJ databases">
        <title>Genome Sequence of Phlebia brevispora.</title>
        <authorList>
            <person name="Buettner E."/>
        </authorList>
    </citation>
    <scope>NUCLEOTIDE SEQUENCE</scope>
    <source>
        <strain evidence="1">MPL23</strain>
    </source>
</reference>
<name>A0ACC1S640_9APHY</name>
<dbReference type="EMBL" id="JANHOG010001707">
    <property type="protein sequence ID" value="KAJ3532826.1"/>
    <property type="molecule type" value="Genomic_DNA"/>
</dbReference>
<gene>
    <name evidence="1" type="ORF">NM688_g7366</name>
</gene>
<comment type="caution">
    <text evidence="1">The sequence shown here is derived from an EMBL/GenBank/DDBJ whole genome shotgun (WGS) entry which is preliminary data.</text>
</comment>
<dbReference type="Proteomes" id="UP001148662">
    <property type="component" value="Unassembled WGS sequence"/>
</dbReference>
<keyword evidence="2" id="KW-1185">Reference proteome</keyword>
<proteinExistence type="predicted"/>
<protein>
    <submittedName>
        <fullName evidence="1">Uncharacterized protein</fullName>
    </submittedName>
</protein>